<evidence type="ECO:0000256" key="3">
    <source>
        <dbReference type="SAM" id="MobiDB-lite"/>
    </source>
</evidence>
<dbReference type="PANTHER" id="PTHR42988:SF2">
    <property type="entry name" value="CYCLIC NUCLEOTIDE PHOSPHODIESTERASE CBUA0032-RELATED"/>
    <property type="match status" value="1"/>
</dbReference>
<proteinExistence type="predicted"/>
<dbReference type="GO" id="GO:0016787">
    <property type="term" value="F:hydrolase activity"/>
    <property type="evidence" value="ECO:0007669"/>
    <property type="project" value="UniProtKB-KW"/>
</dbReference>
<protein>
    <submittedName>
        <fullName evidence="4">Metallophosphoesterase, PPA1498 family</fullName>
    </submittedName>
</protein>
<gene>
    <name evidence="4" type="ORF">SAMN05421811_12294</name>
</gene>
<keyword evidence="1" id="KW-0479">Metal-binding</keyword>
<evidence type="ECO:0000256" key="1">
    <source>
        <dbReference type="ARBA" id="ARBA00022723"/>
    </source>
</evidence>
<keyword evidence="2" id="KW-0378">Hydrolase</keyword>
<dbReference type="RefSeq" id="WP_091092995.1">
    <property type="nucleotide sequence ID" value="NZ_FOHX01000022.1"/>
</dbReference>
<evidence type="ECO:0000256" key="2">
    <source>
        <dbReference type="ARBA" id="ARBA00022801"/>
    </source>
</evidence>
<dbReference type="OrthoDB" id="8132905at2"/>
<dbReference type="Gene3D" id="3.60.21.10">
    <property type="match status" value="1"/>
</dbReference>
<dbReference type="AlphaFoldDB" id="A0A1I0LR58"/>
<dbReference type="Proteomes" id="UP000199361">
    <property type="component" value="Unassembled WGS sequence"/>
</dbReference>
<dbReference type="GO" id="GO:0046872">
    <property type="term" value="F:metal ion binding"/>
    <property type="evidence" value="ECO:0007669"/>
    <property type="project" value="UniProtKB-KW"/>
</dbReference>
<dbReference type="PANTHER" id="PTHR42988">
    <property type="entry name" value="PHOSPHOHYDROLASE"/>
    <property type="match status" value="1"/>
</dbReference>
<feature type="region of interest" description="Disordered" evidence="3">
    <location>
        <begin position="1"/>
        <end position="41"/>
    </location>
</feature>
<keyword evidence="5" id="KW-1185">Reference proteome</keyword>
<name>A0A1I0LR58_9ACTN</name>
<sequence>MSTLLPGEPLGAGTDGTYRRLTAGPGEAHGRRSDFTPPLAPGRGGGRVVATLAHLTDLHVVDPGSPARLDFAMRSGADRPEWGGAVDWVFRPQELLTPYAVRSMVATLAGLPIDVCVVTGDNIDNAQTNELDAYLALLDGGEVRLAPAYHGPQRQDWDDDWYWRPDPGDDRYKRRWGFPTHPGLLDLAAAPFAAAPLGHPWLGCLGNHDLLVGGSSPGQASLGGLVTGDRKPVGLPDDVPAGLDTLLSGPAALFSGRSRPVPAVPERAFASRTELIRRHLGHGFTEENLREGTGYHVHDPVPGLRVITLDTNHALGHWDGSMDQRQLAWLEDRLTEATGPDGPLVVLASHHATASLNNRYGVCADREADRAYAAEVLSTALRCPNVVLWLNGHHHANRITAHFRAGGGGLYEVTTASITDWPSQARLIEIAIEATGEIRLTSTMIDHAAPAGVSGDLADPAQLAALHRELAYNDGVRAGRRGAEGSLADRNVHMYLPWL</sequence>
<dbReference type="InterPro" id="IPR050884">
    <property type="entry name" value="CNP_phosphodiesterase-III"/>
</dbReference>
<dbReference type="InterPro" id="IPR029052">
    <property type="entry name" value="Metallo-depent_PP-like"/>
</dbReference>
<dbReference type="EMBL" id="FOHX01000022">
    <property type="protein sequence ID" value="SEU43917.1"/>
    <property type="molecule type" value="Genomic_DNA"/>
</dbReference>
<accession>A0A1I0LR58</accession>
<dbReference type="STRING" id="568860.SAMN05421811_12294"/>
<reference evidence="4 5" key="1">
    <citation type="submission" date="2016-10" db="EMBL/GenBank/DDBJ databases">
        <authorList>
            <person name="de Groot N.N."/>
        </authorList>
    </citation>
    <scope>NUCLEOTIDE SEQUENCE [LARGE SCALE GENOMIC DNA]</scope>
    <source>
        <strain evidence="4 5">CGMCC 4.5598</strain>
    </source>
</reference>
<evidence type="ECO:0000313" key="4">
    <source>
        <dbReference type="EMBL" id="SEU43917.1"/>
    </source>
</evidence>
<organism evidence="4 5">
    <name type="scientific">Nonomuraea wenchangensis</name>
    <dbReference type="NCBI Taxonomy" id="568860"/>
    <lineage>
        <taxon>Bacteria</taxon>
        <taxon>Bacillati</taxon>
        <taxon>Actinomycetota</taxon>
        <taxon>Actinomycetes</taxon>
        <taxon>Streptosporangiales</taxon>
        <taxon>Streptosporangiaceae</taxon>
        <taxon>Nonomuraea</taxon>
    </lineage>
</organism>
<evidence type="ECO:0000313" key="5">
    <source>
        <dbReference type="Proteomes" id="UP000199361"/>
    </source>
</evidence>
<dbReference type="SUPFAM" id="SSF56300">
    <property type="entry name" value="Metallo-dependent phosphatases"/>
    <property type="match status" value="1"/>
</dbReference>